<evidence type="ECO:0000313" key="15">
    <source>
        <dbReference type="Proteomes" id="UP000538670"/>
    </source>
</evidence>
<reference evidence="14 15" key="1">
    <citation type="submission" date="2020-08" db="EMBL/GenBank/DDBJ databases">
        <title>Genomic Encyclopedia of Type Strains, Phase IV (KMG-IV): sequencing the most valuable type-strain genomes for metagenomic binning, comparative biology and taxonomic classification.</title>
        <authorList>
            <person name="Goeker M."/>
        </authorList>
    </citation>
    <scope>NUCLEOTIDE SEQUENCE [LARGE SCALE GENOMIC DNA]</scope>
    <source>
        <strain evidence="14 15">DSM 19512</strain>
    </source>
</reference>
<evidence type="ECO:0000256" key="1">
    <source>
        <dbReference type="ARBA" id="ARBA00001933"/>
    </source>
</evidence>
<evidence type="ECO:0000256" key="4">
    <source>
        <dbReference type="ARBA" id="ARBA00012239"/>
    </source>
</evidence>
<name>A0A7W6ADJ0_9SPHN</name>
<dbReference type="RefSeq" id="WP_338110531.1">
    <property type="nucleotide sequence ID" value="NZ_JACIDH010000010.1"/>
</dbReference>
<dbReference type="PANTHER" id="PTHR11601">
    <property type="entry name" value="CYSTEINE DESULFURYLASE FAMILY MEMBER"/>
    <property type="match status" value="1"/>
</dbReference>
<evidence type="ECO:0000256" key="12">
    <source>
        <dbReference type="RuleBase" id="RU004504"/>
    </source>
</evidence>
<dbReference type="GO" id="GO:0051536">
    <property type="term" value="F:iron-sulfur cluster binding"/>
    <property type="evidence" value="ECO:0007669"/>
    <property type="project" value="UniProtKB-KW"/>
</dbReference>
<evidence type="ECO:0000256" key="11">
    <source>
        <dbReference type="ARBA" id="ARBA00050776"/>
    </source>
</evidence>
<comment type="catalytic activity">
    <reaction evidence="11">
        <text>(sulfur carrier)-H + L-cysteine = (sulfur carrier)-SH + L-alanine</text>
        <dbReference type="Rhea" id="RHEA:43892"/>
        <dbReference type="Rhea" id="RHEA-COMP:14737"/>
        <dbReference type="Rhea" id="RHEA-COMP:14739"/>
        <dbReference type="ChEBI" id="CHEBI:29917"/>
        <dbReference type="ChEBI" id="CHEBI:35235"/>
        <dbReference type="ChEBI" id="CHEBI:57972"/>
        <dbReference type="ChEBI" id="CHEBI:64428"/>
        <dbReference type="EC" id="2.8.1.7"/>
    </reaction>
</comment>
<keyword evidence="7" id="KW-0479">Metal-binding</keyword>
<dbReference type="PANTHER" id="PTHR11601:SF34">
    <property type="entry name" value="CYSTEINE DESULFURASE"/>
    <property type="match status" value="1"/>
</dbReference>
<feature type="domain" description="Aminotransferase class V" evidence="13">
    <location>
        <begin position="186"/>
        <end position="409"/>
    </location>
</feature>
<dbReference type="PIRSF" id="PIRSF005572">
    <property type="entry name" value="NifS"/>
    <property type="match status" value="1"/>
</dbReference>
<dbReference type="InterPro" id="IPR015424">
    <property type="entry name" value="PyrdxlP-dep_Trfase"/>
</dbReference>
<evidence type="ECO:0000256" key="2">
    <source>
        <dbReference type="ARBA" id="ARBA00003120"/>
    </source>
</evidence>
<comment type="function">
    <text evidence="2">Catalyzes the removal of elemental sulfur atoms from cysteine to produce alanine. Seems to participate in the biosynthesis of the nitrogenase metalloclusters by providing the inorganic sulfur required for the Fe-S core formation.</text>
</comment>
<dbReference type="PROSITE" id="PS00595">
    <property type="entry name" value="AA_TRANSFER_CLASS_5"/>
    <property type="match status" value="1"/>
</dbReference>
<evidence type="ECO:0000256" key="5">
    <source>
        <dbReference type="ARBA" id="ARBA00013558"/>
    </source>
</evidence>
<dbReference type="GO" id="GO:0046872">
    <property type="term" value="F:metal ion binding"/>
    <property type="evidence" value="ECO:0007669"/>
    <property type="project" value="UniProtKB-KW"/>
</dbReference>
<evidence type="ECO:0000259" key="13">
    <source>
        <dbReference type="Pfam" id="PF00266"/>
    </source>
</evidence>
<dbReference type="InterPro" id="IPR000192">
    <property type="entry name" value="Aminotrans_V_dom"/>
</dbReference>
<dbReference type="AlphaFoldDB" id="A0A7W6ADJ0"/>
<dbReference type="InterPro" id="IPR016454">
    <property type="entry name" value="Cysteine_dSase"/>
</dbReference>
<protein>
    <recommendedName>
        <fullName evidence="5">Cysteine desulfurase</fullName>
        <ecNumber evidence="4">2.8.1.7</ecNumber>
    </recommendedName>
</protein>
<evidence type="ECO:0000256" key="6">
    <source>
        <dbReference type="ARBA" id="ARBA00022679"/>
    </source>
</evidence>
<evidence type="ECO:0000256" key="10">
    <source>
        <dbReference type="ARBA" id="ARBA00023014"/>
    </source>
</evidence>
<keyword evidence="10" id="KW-0411">Iron-sulfur</keyword>
<dbReference type="Proteomes" id="UP000538670">
    <property type="component" value="Unassembled WGS sequence"/>
</dbReference>
<evidence type="ECO:0000256" key="8">
    <source>
        <dbReference type="ARBA" id="ARBA00022898"/>
    </source>
</evidence>
<feature type="domain" description="Aminotransferase class V" evidence="13">
    <location>
        <begin position="2"/>
        <end position="116"/>
    </location>
</feature>
<dbReference type="Gene3D" id="3.40.640.10">
    <property type="entry name" value="Type I PLP-dependent aspartate aminotransferase-like (Major domain)"/>
    <property type="match status" value="2"/>
</dbReference>
<accession>A0A7W6ADJ0</accession>
<keyword evidence="8" id="KW-0663">Pyridoxal phosphate</keyword>
<dbReference type="InterPro" id="IPR020578">
    <property type="entry name" value="Aminotrans_V_PyrdxlP_BS"/>
</dbReference>
<evidence type="ECO:0000256" key="7">
    <source>
        <dbReference type="ARBA" id="ARBA00022723"/>
    </source>
</evidence>
<dbReference type="Gene3D" id="3.90.1150.10">
    <property type="entry name" value="Aspartate Aminotransferase, domain 1"/>
    <property type="match status" value="2"/>
</dbReference>
<proteinExistence type="inferred from homology"/>
<keyword evidence="6 14" id="KW-0808">Transferase</keyword>
<dbReference type="InterPro" id="IPR015422">
    <property type="entry name" value="PyrdxlP-dep_Trfase_small"/>
</dbReference>
<organism evidence="14 15">
    <name type="scientific">Sphingomonas pseudosanguinis</name>
    <dbReference type="NCBI Taxonomy" id="413712"/>
    <lineage>
        <taxon>Bacteria</taxon>
        <taxon>Pseudomonadati</taxon>
        <taxon>Pseudomonadota</taxon>
        <taxon>Alphaproteobacteria</taxon>
        <taxon>Sphingomonadales</taxon>
        <taxon>Sphingomonadaceae</taxon>
        <taxon>Sphingomonas</taxon>
    </lineage>
</organism>
<comment type="caution">
    <text evidence="14">The sequence shown here is derived from an EMBL/GenBank/DDBJ whole genome shotgun (WGS) entry which is preliminary data.</text>
</comment>
<gene>
    <name evidence="14" type="ORF">GGR48_002387</name>
</gene>
<dbReference type="EMBL" id="JACIDH010000010">
    <property type="protein sequence ID" value="MBB3879953.1"/>
    <property type="molecule type" value="Genomic_DNA"/>
</dbReference>
<evidence type="ECO:0000256" key="9">
    <source>
        <dbReference type="ARBA" id="ARBA00023004"/>
    </source>
</evidence>
<evidence type="ECO:0000313" key="14">
    <source>
        <dbReference type="EMBL" id="MBB3879953.1"/>
    </source>
</evidence>
<dbReference type="Gene3D" id="1.10.260.50">
    <property type="match status" value="1"/>
</dbReference>
<dbReference type="GO" id="GO:0031071">
    <property type="term" value="F:cysteine desulfurase activity"/>
    <property type="evidence" value="ECO:0007669"/>
    <property type="project" value="UniProtKB-EC"/>
</dbReference>
<dbReference type="EC" id="2.8.1.7" evidence="4"/>
<dbReference type="Pfam" id="PF00266">
    <property type="entry name" value="Aminotran_5"/>
    <property type="match status" value="2"/>
</dbReference>
<sequence>MIYLDYQATTPLAPEALKAMLPWLEQGHANPHSPHRAGRQARAAVEVARDQVAALLPSGGRVVFTSGATEALNWAIKGASGGIVTTAIEHAAVLDTAAATGRPLTVLPVDGKGLVATGPDYIDSDQREPLPFRGGVGVGPRLRPHAGGDAPPPTQWQVNDAPHHLGHAGGMTDLPLLKGRGDSGSHPATQALPHGTGLVAAMLVNNEIGTVQPIDAVAEQAHQAGALMLCDAVQGYGRIAIPTSVDMVAMSAHKIHGPKGIGALWIRDGIALPPLLHGGDQEGGRSGTLSPALCAGFGAAARLMAMRTEEDAAHVERLWTLAVDRLGADWTINGSTDQRYHGNLNIRRDGLDVARLMSDCRDIAFSAGSACASGSGRTSHVLTALGLSVPQAKSSIRIGFGRYTTEEELIQAIDQLVAAAGAQRP</sequence>
<evidence type="ECO:0000256" key="3">
    <source>
        <dbReference type="ARBA" id="ARBA00006490"/>
    </source>
</evidence>
<comment type="cofactor">
    <cofactor evidence="1 12">
        <name>pyridoxal 5'-phosphate</name>
        <dbReference type="ChEBI" id="CHEBI:597326"/>
    </cofactor>
</comment>
<dbReference type="SUPFAM" id="SSF53383">
    <property type="entry name" value="PLP-dependent transferases"/>
    <property type="match status" value="2"/>
</dbReference>
<comment type="similarity">
    <text evidence="3">Belongs to the class-V pyridoxal-phosphate-dependent aminotransferase family. NifS/IscS subfamily.</text>
</comment>
<keyword evidence="15" id="KW-1185">Reference proteome</keyword>
<keyword evidence="9" id="KW-0408">Iron</keyword>
<dbReference type="InterPro" id="IPR015421">
    <property type="entry name" value="PyrdxlP-dep_Trfase_major"/>
</dbReference>